<dbReference type="InterPro" id="IPR036953">
    <property type="entry name" value="GreA/GreB_C_sf"/>
</dbReference>
<keyword evidence="3" id="KW-0805">Transcription regulation</keyword>
<reference evidence="9" key="1">
    <citation type="journal article" date="2015" name="Nature">
        <title>Complex archaea that bridge the gap between prokaryotes and eukaryotes.</title>
        <authorList>
            <person name="Spang A."/>
            <person name="Saw J.H."/>
            <person name="Jorgensen S.L."/>
            <person name="Zaremba-Niedzwiedzka K."/>
            <person name="Martijn J."/>
            <person name="Lind A.E."/>
            <person name="van Eijk R."/>
            <person name="Schleper C."/>
            <person name="Guy L."/>
            <person name="Ettema T.J."/>
        </authorList>
    </citation>
    <scope>NUCLEOTIDE SEQUENCE</scope>
</reference>
<dbReference type="SUPFAM" id="SSF54534">
    <property type="entry name" value="FKBP-like"/>
    <property type="match status" value="1"/>
</dbReference>
<evidence type="ECO:0000256" key="5">
    <source>
        <dbReference type="ARBA" id="ARBA00023163"/>
    </source>
</evidence>
<comment type="caution">
    <text evidence="9">The sequence shown here is derived from an EMBL/GenBank/DDBJ whole genome shotgun (WGS) entry which is preliminary data.</text>
</comment>
<gene>
    <name evidence="9" type="ORF">LCGC14_1102590</name>
</gene>
<name>A0A0F9M911_9ZZZZ</name>
<dbReference type="PROSITE" id="PS00830">
    <property type="entry name" value="GREAB_2"/>
    <property type="match status" value="1"/>
</dbReference>
<dbReference type="InterPro" id="IPR022691">
    <property type="entry name" value="Tscrpt_elong_fac_GreA/B_N"/>
</dbReference>
<evidence type="ECO:0000259" key="7">
    <source>
        <dbReference type="Pfam" id="PF01272"/>
    </source>
</evidence>
<dbReference type="InterPro" id="IPR018151">
    <property type="entry name" value="TF_GreA/GreB_CS"/>
</dbReference>
<organism evidence="9">
    <name type="scientific">marine sediment metagenome</name>
    <dbReference type="NCBI Taxonomy" id="412755"/>
    <lineage>
        <taxon>unclassified sequences</taxon>
        <taxon>metagenomes</taxon>
        <taxon>ecological metagenomes</taxon>
    </lineage>
</organism>
<evidence type="ECO:0000256" key="1">
    <source>
        <dbReference type="ARBA" id="ARBA00008213"/>
    </source>
</evidence>
<dbReference type="Pfam" id="PF03449">
    <property type="entry name" value="GreA_GreB_N"/>
    <property type="match status" value="1"/>
</dbReference>
<feature type="domain" description="Transcription elongation factor GreA/GreB C-terminal" evidence="7">
    <location>
        <begin position="81"/>
        <end position="155"/>
    </location>
</feature>
<keyword evidence="4" id="KW-0238">DNA-binding</keyword>
<dbReference type="GO" id="GO:0003677">
    <property type="term" value="F:DNA binding"/>
    <property type="evidence" value="ECO:0007669"/>
    <property type="project" value="UniProtKB-KW"/>
</dbReference>
<dbReference type="Gene3D" id="3.10.50.30">
    <property type="entry name" value="Transcription elongation factor, GreA/GreB, C-terminal domain"/>
    <property type="match status" value="1"/>
</dbReference>
<accession>A0A0F9M911</accession>
<keyword evidence="5" id="KW-0804">Transcription</keyword>
<comment type="similarity">
    <text evidence="1">Belongs to the GreA/GreB family.</text>
</comment>
<protein>
    <recommendedName>
        <fullName evidence="2">Transcription elongation factor GreA</fullName>
    </recommendedName>
    <alternativeName>
        <fullName evidence="6">Transcript cleavage factor GreA</fullName>
    </alternativeName>
</protein>
<dbReference type="NCBIfam" id="NF002506">
    <property type="entry name" value="PRK01885.1"/>
    <property type="match status" value="1"/>
</dbReference>
<dbReference type="HAMAP" id="MF_00930">
    <property type="entry name" value="GreB"/>
    <property type="match status" value="1"/>
</dbReference>
<dbReference type="InterPro" id="IPR036805">
    <property type="entry name" value="Tscrpt_elong_fac_GreA/B_N_sf"/>
</dbReference>
<proteinExistence type="inferred from homology"/>
<dbReference type="FunFam" id="3.10.50.30:FF:000001">
    <property type="entry name" value="Transcription elongation factor GreA"/>
    <property type="match status" value="1"/>
</dbReference>
<dbReference type="GO" id="GO:0006354">
    <property type="term" value="P:DNA-templated transcription elongation"/>
    <property type="evidence" value="ECO:0007669"/>
    <property type="project" value="TreeGrafter"/>
</dbReference>
<dbReference type="HAMAP" id="MF_00105">
    <property type="entry name" value="GreA_GreB"/>
    <property type="match status" value="1"/>
</dbReference>
<dbReference type="SUPFAM" id="SSF46557">
    <property type="entry name" value="GreA transcript cleavage protein, N-terminal domain"/>
    <property type="match status" value="1"/>
</dbReference>
<dbReference type="Gene3D" id="1.10.287.180">
    <property type="entry name" value="Transcription elongation factor, GreA/GreB, N-terminal domain"/>
    <property type="match status" value="1"/>
</dbReference>
<dbReference type="InterPro" id="IPR028624">
    <property type="entry name" value="Tscrpt_elong_fac_GreA/B"/>
</dbReference>
<dbReference type="GO" id="GO:0032784">
    <property type="term" value="P:regulation of DNA-templated transcription elongation"/>
    <property type="evidence" value="ECO:0007669"/>
    <property type="project" value="InterPro"/>
</dbReference>
<evidence type="ECO:0000256" key="4">
    <source>
        <dbReference type="ARBA" id="ARBA00023125"/>
    </source>
</evidence>
<evidence type="ECO:0000256" key="2">
    <source>
        <dbReference type="ARBA" id="ARBA00013729"/>
    </source>
</evidence>
<dbReference type="PANTHER" id="PTHR30437:SF6">
    <property type="entry name" value="TRANSCRIPTION ELONGATION FACTOR GREB"/>
    <property type="match status" value="1"/>
</dbReference>
<dbReference type="InterPro" id="IPR001437">
    <property type="entry name" value="Tscrpt_elong_fac_GreA/B_C"/>
</dbReference>
<dbReference type="EMBL" id="LAZR01004978">
    <property type="protein sequence ID" value="KKN03940.1"/>
    <property type="molecule type" value="Genomic_DNA"/>
</dbReference>
<dbReference type="InterPro" id="IPR006358">
    <property type="entry name" value="Tscrpt_elong_fac_GreB"/>
</dbReference>
<evidence type="ECO:0000256" key="6">
    <source>
        <dbReference type="ARBA" id="ARBA00030776"/>
    </source>
</evidence>
<sequence length="155" mass="18092">MKSSFITAKGFQKLQDELNFLWKTHRPEITKKVAWAASLGDRSENADYQYNKKLLREIDRRIRYLQKRLPDLKVVKYSEEQEGRVFFGATVEIENDNGESKSFKIVGYDEIFDQKNVISLDSPMARALLGREVDDEINVQTPTGKMSWYIVDISY</sequence>
<dbReference type="AlphaFoldDB" id="A0A0F9M911"/>
<dbReference type="PIRSF" id="PIRSF006092">
    <property type="entry name" value="GreA_GreB"/>
    <property type="match status" value="1"/>
</dbReference>
<feature type="domain" description="Transcription elongation factor GreA/GreB N-terminal" evidence="8">
    <location>
        <begin position="5"/>
        <end position="74"/>
    </location>
</feature>
<evidence type="ECO:0000256" key="3">
    <source>
        <dbReference type="ARBA" id="ARBA00023015"/>
    </source>
</evidence>
<evidence type="ECO:0000313" key="9">
    <source>
        <dbReference type="EMBL" id="KKN03940.1"/>
    </source>
</evidence>
<dbReference type="PROSITE" id="PS00829">
    <property type="entry name" value="GREAB_1"/>
    <property type="match status" value="1"/>
</dbReference>
<dbReference type="GO" id="GO:0070063">
    <property type="term" value="F:RNA polymerase binding"/>
    <property type="evidence" value="ECO:0007669"/>
    <property type="project" value="InterPro"/>
</dbReference>
<dbReference type="FunFam" id="1.10.287.180:FF:000001">
    <property type="entry name" value="Transcription elongation factor GreA"/>
    <property type="match status" value="1"/>
</dbReference>
<dbReference type="PANTHER" id="PTHR30437">
    <property type="entry name" value="TRANSCRIPTION ELONGATION FACTOR GREA"/>
    <property type="match status" value="1"/>
</dbReference>
<evidence type="ECO:0000259" key="8">
    <source>
        <dbReference type="Pfam" id="PF03449"/>
    </source>
</evidence>
<dbReference type="Pfam" id="PF01272">
    <property type="entry name" value="GreA_GreB"/>
    <property type="match status" value="1"/>
</dbReference>
<dbReference type="NCBIfam" id="TIGR01461">
    <property type="entry name" value="greB"/>
    <property type="match status" value="1"/>
</dbReference>
<dbReference type="InterPro" id="IPR023459">
    <property type="entry name" value="Tscrpt_elong_fac_GreA/B_fam"/>
</dbReference>